<feature type="compositionally biased region" description="Polar residues" evidence="6">
    <location>
        <begin position="151"/>
        <end position="166"/>
    </location>
</feature>
<feature type="compositionally biased region" description="Low complexity" evidence="6">
    <location>
        <begin position="1634"/>
        <end position="1653"/>
    </location>
</feature>
<evidence type="ECO:0000313" key="11">
    <source>
        <dbReference type="RefSeq" id="XP_025058494.1"/>
    </source>
</evidence>
<feature type="compositionally biased region" description="Polar residues" evidence="6">
    <location>
        <begin position="1136"/>
        <end position="1145"/>
    </location>
</feature>
<dbReference type="GO" id="GO:0016020">
    <property type="term" value="C:membrane"/>
    <property type="evidence" value="ECO:0007669"/>
    <property type="project" value="UniProtKB-SubCell"/>
</dbReference>
<name>A0A3Q0GFU4_ALLSI</name>
<dbReference type="InParanoid" id="A0A3Q0GFU4"/>
<protein>
    <submittedName>
        <fullName evidence="11">Mucin-4 isoform X1</fullName>
    </submittedName>
</protein>
<dbReference type="SMART" id="SM00539">
    <property type="entry name" value="NIDO"/>
    <property type="match status" value="1"/>
</dbReference>
<dbReference type="GeneID" id="102380491"/>
<feature type="compositionally biased region" description="Low complexity" evidence="6">
    <location>
        <begin position="813"/>
        <end position="829"/>
    </location>
</feature>
<dbReference type="PROSITE" id="PS51220">
    <property type="entry name" value="NIDO"/>
    <property type="match status" value="1"/>
</dbReference>
<evidence type="ECO:0000259" key="8">
    <source>
        <dbReference type="PROSITE" id="PS50856"/>
    </source>
</evidence>
<feature type="compositionally biased region" description="Low complexity" evidence="6">
    <location>
        <begin position="1609"/>
        <end position="1622"/>
    </location>
</feature>
<feature type="compositionally biased region" description="Polar residues" evidence="6">
    <location>
        <begin position="922"/>
        <end position="957"/>
    </location>
</feature>
<dbReference type="CTD" id="4585"/>
<accession>A0A3Q0GFU4</accession>
<sequence>MGTQRRLLWTFMGCWMWILHELGTAFAVPATTEGQLTQDETFGTDEPMPFAAESDVLQGVKLETADRAATSADASNSPTPFPPGFSYGEANIEITRVPTHLQLLEAHTVSWLPAVFEHDIATNGDGGQDSSGSGPSPGVTAEPSIAEAKTLPSTTNSSRSSLDNGLTTTTPDAEEAAATAFPFPGQISSFSSKVEPDASSSVPAAASRFVGLDKVFVAPVPREGTEEELISAASKAPLSPSAAETELMGAATEGMTRAGALSRAVPLPTDAGPGMTNSAVGAQEETAVSNADGQNEVGAFTWSPDTSAGRATESLLWSTEDLGDMESSLWSSLQAEAVTGVREPLGETTLSTATSPDEAEGSEGASEMDSTNDAPKATAPEPPQPSSGSRTVIGTSDNTEETSTVDFGAGEDDAVPAGPADAEEGLYPQASSSTPGPSQPPSDSEMHSGLAAIQGRGDADSLASAASEGTVGDSSPQGETQPVSLDAELSPDSTAQPLPGAWANAGTSLRSPLEDGEAIHAPEGENSGPTSPSEAPTESSFSEAEDAGVSPAPGSPQPTPDAEADVVRITKEGTEVAVSSGLAATETQEAWLSGARGSLPNTSVETSSLAFAGNEEATASVMDTQGQTSPSPSGPAVSPAEVAASELPAGGAGATAASETSLPASGGVGAVTGTPTASGDVSLSPSDAPAEMPLAEPAGTGASPVGSSHAPGPSQPSPTTITPAAAGEKEDSPSAGRAGGEETPLPSPAMEAEPSASTNASGAPESKVEAAPAGTGPESTRSASAGSEETATPSVETQWEASPLLSNTAVGPAETGAGDTGASAASETSLPSSPGDGAVPGEGSPASPSDVLAELSTSGTGFLRAPGSLQPSAVTEADVASIKEGTEAVANSGLAAAATPQGGRLSGALGGVTLLPDAGVETSGNKEATTSITDTQSPTSLSPSNAARSPAETSAGNASELLVAGAATSAGLDPSLPSSLGDGAVMATQAHSGDVSPAASASPHDALAASSVSEAGVTPRAVSSGADFSQHETVVGPAAAEEAWGSASTAATANRGAGISSAGTPSAVNDSPLGTALGPASMGEAGTSAGATTSFGSSLGGEASAPASPSDVLTEPSASGIKNIGVPQTGFPSLPGTGTETSGMTSAESEEAPVSVSDTQSQTDLLPSNAARSPADAAETSAEDSSERPTGQMGAPADSGTSLSSSLEDGAATGEGSPSSLASPSNVLAEPSASGTGFSSAPGSSQPSGVAEAVVASITKEGTEVVASSGLAGGETSRGPQLSGALGSGATLRSDAGVEPSGLPSNVASSPNGFSNAPTSTRPAAVTQADAGTEEAASSGLASAKETPFSPSAVESQAPSAAAEAPQGAQPPGALGSGAPSLSQTGEETSADTKEATTSRSHDAPNPSSSSDAELNPPSTAELQMGHTGTLANAGPSPPSSLDDGAAAGVLVPSGAGSRSALVSSSETLTELSGPGTQNTGTVAAGGSDAPVPAKKEALKSASNIPGETVAASPASEVEREGSSSLGGFSPVNSAPPLSDGKAPLSPAATEGRGDSAGPVSAADKGNAGSTADSQSETGPANAPAGETGVLSPAGAVSPLSGDGPATGVHVSSEVSASASASKTPAEAPQTAEPGSSSTGLLSSTPSSLQLPSAGQTGPGTSGLLGETSVSSSSAASESGSPVGLPGLEGGNGVPRVTALPSVSSSPSGSRFGSPALISKSGKMPPALQTNGDTAAVSHVSAVSAREGLATTPFPLSVTQAREDDTGAGFAQEGTALASAGAGESVAGARGQPTTPAVPLYPYGAKAKDKEYVERRVDFNSRLFKPAIGFPFGKTLRDALYFTDNGQIIFPASDNDVFPYPNPPPEGFNGRETVPMVAVFWDNADFSRGVGTTFYQEFMTLNSAKPPFIQDVEARIRRYVGTSYSAVWTLKITWVKAPAYPAWRDVTKTNTYQAVLTTDGVKSYVLILYQDGSMQWDYTRRPATNVLIGYSSGDGFYQNDNLTQRPPAAKYRPDQFRGYSTDLRGLRIYKLDSRVRANYRVRCLGWASKQQEPGTWNRDLPPCPCSLQQGESDGRFRRSKGGWLDAQVTMLYTASPNQYGAGVRCLYSKQNKLIDGRQEKYWKYSRQASPFRDQELKLQDWCCNQTGSPPFCALYGQKRPKIGCDGYRPSNLNPAETSSEESGSRSEKRKRNHRTRKFT</sequence>
<evidence type="ECO:0000256" key="7">
    <source>
        <dbReference type="SAM" id="SignalP"/>
    </source>
</evidence>
<feature type="compositionally biased region" description="Basic residues" evidence="6">
    <location>
        <begin position="2187"/>
        <end position="2199"/>
    </location>
</feature>
<feature type="compositionally biased region" description="Polar residues" evidence="6">
    <location>
        <begin position="1523"/>
        <end position="1533"/>
    </location>
</feature>
<keyword evidence="2" id="KW-0812">Transmembrane</keyword>
<feature type="compositionally biased region" description="Low complexity" evidence="6">
    <location>
        <begin position="1080"/>
        <end position="1101"/>
    </location>
</feature>
<evidence type="ECO:0000256" key="1">
    <source>
        <dbReference type="ARBA" id="ARBA00004370"/>
    </source>
</evidence>
<dbReference type="InterPro" id="IPR051495">
    <property type="entry name" value="Epithelial_Barrier/Signaling"/>
</dbReference>
<dbReference type="STRING" id="38654.A0A3Q0GFU4"/>
<evidence type="ECO:0000256" key="3">
    <source>
        <dbReference type="ARBA" id="ARBA00022989"/>
    </source>
</evidence>
<keyword evidence="7" id="KW-0732">Signal</keyword>
<feature type="compositionally biased region" description="Polar residues" evidence="6">
    <location>
        <begin position="472"/>
        <end position="483"/>
    </location>
</feature>
<evidence type="ECO:0000256" key="2">
    <source>
        <dbReference type="ARBA" id="ARBA00022692"/>
    </source>
</evidence>
<feature type="region of interest" description="Disordered" evidence="6">
    <location>
        <begin position="2165"/>
        <end position="2199"/>
    </location>
</feature>
<feature type="compositionally biased region" description="Low complexity" evidence="6">
    <location>
        <begin position="1701"/>
        <end position="1715"/>
    </location>
</feature>
<dbReference type="SMART" id="SM00723">
    <property type="entry name" value="AMOP"/>
    <property type="match status" value="1"/>
</dbReference>
<keyword evidence="10" id="KW-1185">Reference proteome</keyword>
<gene>
    <name evidence="11" type="primary">MUC4</name>
</gene>
<feature type="compositionally biased region" description="Low complexity" evidence="6">
    <location>
        <begin position="996"/>
        <end position="1011"/>
    </location>
</feature>
<dbReference type="GO" id="GO:0007160">
    <property type="term" value="P:cell-matrix adhesion"/>
    <property type="evidence" value="ECO:0007669"/>
    <property type="project" value="InterPro"/>
</dbReference>
<dbReference type="PANTHER" id="PTHR13802">
    <property type="entry name" value="MUCIN 4-RELATED"/>
    <property type="match status" value="1"/>
</dbReference>
<dbReference type="Proteomes" id="UP000189705">
    <property type="component" value="Unplaced"/>
</dbReference>
<evidence type="ECO:0000256" key="6">
    <source>
        <dbReference type="SAM" id="MobiDB-lite"/>
    </source>
</evidence>
<feature type="compositionally biased region" description="Polar residues" evidence="6">
    <location>
        <begin position="777"/>
        <end position="809"/>
    </location>
</feature>
<dbReference type="KEGG" id="asn:102380491"/>
<feature type="region of interest" description="Disordered" evidence="6">
    <location>
        <begin position="1267"/>
        <end position="1735"/>
    </location>
</feature>
<evidence type="ECO:0000313" key="10">
    <source>
        <dbReference type="Proteomes" id="UP000189705"/>
    </source>
</evidence>
<feature type="compositionally biased region" description="Low complexity" evidence="6">
    <location>
        <begin position="1350"/>
        <end position="1384"/>
    </location>
</feature>
<evidence type="ECO:0000256" key="5">
    <source>
        <dbReference type="ARBA" id="ARBA00023157"/>
    </source>
</evidence>
<feature type="region of interest" description="Disordered" evidence="6">
    <location>
        <begin position="341"/>
        <end position="585"/>
    </location>
</feature>
<feature type="region of interest" description="Disordered" evidence="6">
    <location>
        <begin position="120"/>
        <end position="169"/>
    </location>
</feature>
<feature type="compositionally biased region" description="Low complexity" evidence="6">
    <location>
        <begin position="1464"/>
        <end position="1473"/>
    </location>
</feature>
<dbReference type="GO" id="GO:0005176">
    <property type="term" value="F:ErbB-2 class receptor binding"/>
    <property type="evidence" value="ECO:0007669"/>
    <property type="project" value="TreeGrafter"/>
</dbReference>
<proteinExistence type="predicted"/>
<feature type="compositionally biased region" description="Polar residues" evidence="6">
    <location>
        <begin position="1233"/>
        <end position="1248"/>
    </location>
</feature>
<feature type="region of interest" description="Disordered" evidence="6">
    <location>
        <begin position="611"/>
        <end position="879"/>
    </location>
</feature>
<comment type="subcellular location">
    <subcellularLocation>
        <location evidence="1">Membrane</location>
    </subcellularLocation>
</comment>
<feature type="domain" description="AMOP" evidence="8">
    <location>
        <begin position="2035"/>
        <end position="2159"/>
    </location>
</feature>
<feature type="compositionally biased region" description="Low complexity" evidence="6">
    <location>
        <begin position="527"/>
        <end position="542"/>
    </location>
</feature>
<dbReference type="PANTHER" id="PTHR13802:SF52">
    <property type="entry name" value="MUCIN-4"/>
    <property type="match status" value="1"/>
</dbReference>
<feature type="domain" description="NIDO" evidence="9">
    <location>
        <begin position="1879"/>
        <end position="2034"/>
    </location>
</feature>
<dbReference type="InterPro" id="IPR003886">
    <property type="entry name" value="NIDO_dom"/>
</dbReference>
<dbReference type="RefSeq" id="XP_025058494.1">
    <property type="nucleotide sequence ID" value="XM_025202709.1"/>
</dbReference>
<dbReference type="PROSITE" id="PS50856">
    <property type="entry name" value="AMOP"/>
    <property type="match status" value="1"/>
</dbReference>
<keyword evidence="5" id="KW-1015">Disulfide bond</keyword>
<feature type="chain" id="PRO_5018248963" evidence="7">
    <location>
        <begin position="28"/>
        <end position="2199"/>
    </location>
</feature>
<feature type="compositionally biased region" description="Polar residues" evidence="6">
    <location>
        <begin position="1568"/>
        <end position="1579"/>
    </location>
</feature>
<organism evidence="10 11">
    <name type="scientific">Alligator sinensis</name>
    <name type="common">Chinese alligator</name>
    <dbReference type="NCBI Taxonomy" id="38654"/>
    <lineage>
        <taxon>Eukaryota</taxon>
        <taxon>Metazoa</taxon>
        <taxon>Chordata</taxon>
        <taxon>Craniata</taxon>
        <taxon>Vertebrata</taxon>
        <taxon>Euteleostomi</taxon>
        <taxon>Archelosauria</taxon>
        <taxon>Archosauria</taxon>
        <taxon>Crocodylia</taxon>
        <taxon>Alligatoridae</taxon>
        <taxon>Alligatorinae</taxon>
        <taxon>Alligator</taxon>
    </lineage>
</organism>
<feature type="compositionally biased region" description="Basic and acidic residues" evidence="6">
    <location>
        <begin position="1391"/>
        <end position="1403"/>
    </location>
</feature>
<feature type="compositionally biased region" description="Polar residues" evidence="6">
    <location>
        <begin position="1303"/>
        <end position="1322"/>
    </location>
</feature>
<feature type="compositionally biased region" description="Low complexity" evidence="6">
    <location>
        <begin position="629"/>
        <end position="646"/>
    </location>
</feature>
<feature type="region of interest" description="Disordered" evidence="6">
    <location>
        <begin position="897"/>
        <end position="1253"/>
    </location>
</feature>
<feature type="compositionally biased region" description="Basic and acidic residues" evidence="6">
    <location>
        <begin position="565"/>
        <end position="574"/>
    </location>
</feature>
<evidence type="ECO:0000259" key="9">
    <source>
        <dbReference type="PROSITE" id="PS51220"/>
    </source>
</evidence>
<evidence type="ECO:0000256" key="4">
    <source>
        <dbReference type="ARBA" id="ARBA00023136"/>
    </source>
</evidence>
<feature type="compositionally biased region" description="Low complexity" evidence="6">
    <location>
        <begin position="1664"/>
        <end position="1684"/>
    </location>
</feature>
<feature type="compositionally biased region" description="Polar residues" evidence="6">
    <location>
        <begin position="386"/>
        <end position="405"/>
    </location>
</feature>
<feature type="signal peptide" evidence="7">
    <location>
        <begin position="1"/>
        <end position="27"/>
    </location>
</feature>
<dbReference type="InterPro" id="IPR005533">
    <property type="entry name" value="AMOP_dom"/>
</dbReference>
<feature type="compositionally biased region" description="Polar residues" evidence="6">
    <location>
        <begin position="1216"/>
        <end position="1226"/>
    </location>
</feature>
<reference evidence="11" key="1">
    <citation type="submission" date="2025-08" db="UniProtKB">
        <authorList>
            <consortium name="RefSeq"/>
        </authorList>
    </citation>
    <scope>IDENTIFICATION</scope>
</reference>
<keyword evidence="3" id="KW-1133">Transmembrane helix</keyword>
<keyword evidence="4" id="KW-0472">Membrane</keyword>
<feature type="compositionally biased region" description="Polar residues" evidence="6">
    <location>
        <begin position="1406"/>
        <end position="1422"/>
    </location>
</feature>
<dbReference type="Pfam" id="PF06119">
    <property type="entry name" value="NIDO"/>
    <property type="match status" value="1"/>
</dbReference>